<dbReference type="InterPro" id="IPR026912">
    <property type="entry name" value="Adenine_deam_C"/>
</dbReference>
<feature type="domain" description="Adenine deaminase C-terminal" evidence="6">
    <location>
        <begin position="402"/>
        <end position="568"/>
    </location>
</feature>
<proteinExistence type="inferred from homology"/>
<keyword evidence="3" id="KW-0378">Hydrolase</keyword>
<comment type="similarity">
    <text evidence="1">Belongs to the metallo-dependent hydrolases superfamily. Adenine deaminase family.</text>
</comment>
<dbReference type="Gene3D" id="2.30.40.10">
    <property type="entry name" value="Urease, subunit C, domain 1"/>
    <property type="match status" value="1"/>
</dbReference>
<dbReference type="GO" id="GO:0000034">
    <property type="term" value="F:adenine deaminase activity"/>
    <property type="evidence" value="ECO:0007669"/>
    <property type="project" value="UniProtKB-EC"/>
</dbReference>
<dbReference type="PROSITE" id="PS01137">
    <property type="entry name" value="TATD_1"/>
    <property type="match status" value="1"/>
</dbReference>
<feature type="domain" description="Amidohydrolase-related" evidence="5">
    <location>
        <begin position="75"/>
        <end position="351"/>
    </location>
</feature>
<name>A0AAV3SY75_9EURY</name>
<dbReference type="EC" id="3.5.4.2" evidence="2"/>
<dbReference type="Gene3D" id="3.20.20.140">
    <property type="entry name" value="Metal-dependent hydrolases"/>
    <property type="match status" value="1"/>
</dbReference>
<evidence type="ECO:0000256" key="1">
    <source>
        <dbReference type="ARBA" id="ARBA00006773"/>
    </source>
</evidence>
<dbReference type="PANTHER" id="PTHR11113:SF2">
    <property type="entry name" value="ADENINE DEAMINASE"/>
    <property type="match status" value="1"/>
</dbReference>
<dbReference type="GeneID" id="68572523"/>
<gene>
    <name evidence="7" type="primary">ade</name>
    <name evidence="7" type="ORF">GCM10009019_03620</name>
</gene>
<accession>A0AAV3SY75</accession>
<dbReference type="RefSeq" id="WP_227261920.1">
    <property type="nucleotide sequence ID" value="NZ_BAAADU010000002.1"/>
</dbReference>
<dbReference type="EMBL" id="BAAADU010000002">
    <property type="protein sequence ID" value="GAA0644866.1"/>
    <property type="molecule type" value="Genomic_DNA"/>
</dbReference>
<dbReference type="InterPro" id="IPR006680">
    <property type="entry name" value="Amidohydro-rel"/>
</dbReference>
<dbReference type="InterPro" id="IPR032466">
    <property type="entry name" value="Metal_Hydrolase"/>
</dbReference>
<evidence type="ECO:0000259" key="5">
    <source>
        <dbReference type="Pfam" id="PF01979"/>
    </source>
</evidence>
<organism evidence="7 8">
    <name type="scientific">Salarchaeum japonicum</name>
    <dbReference type="NCBI Taxonomy" id="555573"/>
    <lineage>
        <taxon>Archaea</taxon>
        <taxon>Methanobacteriati</taxon>
        <taxon>Methanobacteriota</taxon>
        <taxon>Stenosarchaea group</taxon>
        <taxon>Halobacteria</taxon>
        <taxon>Halobacteriales</taxon>
        <taxon>Halobacteriaceae</taxon>
    </lineage>
</organism>
<evidence type="ECO:0000256" key="2">
    <source>
        <dbReference type="ARBA" id="ARBA00012782"/>
    </source>
</evidence>
<protein>
    <recommendedName>
        <fullName evidence="2">adenine deaminase</fullName>
        <ecNumber evidence="2">3.5.4.2</ecNumber>
    </recommendedName>
</protein>
<evidence type="ECO:0000256" key="3">
    <source>
        <dbReference type="ARBA" id="ARBA00022801"/>
    </source>
</evidence>
<reference evidence="7 8" key="1">
    <citation type="journal article" date="2019" name="Int. J. Syst. Evol. Microbiol.">
        <title>The Global Catalogue of Microorganisms (GCM) 10K type strain sequencing project: providing services to taxonomists for standard genome sequencing and annotation.</title>
        <authorList>
            <consortium name="The Broad Institute Genomics Platform"/>
            <consortium name="The Broad Institute Genome Sequencing Center for Infectious Disease"/>
            <person name="Wu L."/>
            <person name="Ma J."/>
        </authorList>
    </citation>
    <scope>NUCLEOTIDE SEQUENCE [LARGE SCALE GENOMIC DNA]</scope>
    <source>
        <strain evidence="7 8">JCM 16327</strain>
    </source>
</reference>
<evidence type="ECO:0000313" key="8">
    <source>
        <dbReference type="Proteomes" id="UP001500194"/>
    </source>
</evidence>
<comment type="caution">
    <text evidence="7">The sequence shown here is derived from an EMBL/GenBank/DDBJ whole genome shotgun (WGS) entry which is preliminary data.</text>
</comment>
<comment type="catalytic activity">
    <reaction evidence="4">
        <text>adenine + H2O + H(+) = hypoxanthine + NH4(+)</text>
        <dbReference type="Rhea" id="RHEA:23688"/>
        <dbReference type="ChEBI" id="CHEBI:15377"/>
        <dbReference type="ChEBI" id="CHEBI:15378"/>
        <dbReference type="ChEBI" id="CHEBI:16708"/>
        <dbReference type="ChEBI" id="CHEBI:17368"/>
        <dbReference type="ChEBI" id="CHEBI:28938"/>
        <dbReference type="EC" id="3.5.4.2"/>
    </reaction>
</comment>
<dbReference type="SUPFAM" id="SSF51338">
    <property type="entry name" value="Composite domain of metallo-dependent hydrolases"/>
    <property type="match status" value="1"/>
</dbReference>
<sequence>MSDTEGSASAVQRVARGDQHADLVVRGGRVYRPETRQFDAVAVAVVNDTVAALTDDPDRVTGPGTTVVEASEKAVVPGFVDAHTHLDLHQAFDYAYQYALRGGTTTLVTELASWGELAGADAVDAMLDATRDLPVSVYATVPPGPCLDTFTSPLCSPDDLAAALDRDRVVGVGEAAWIHAVNHESPVHDLYDAAHDRGKTVGSHAAGCRGDALAELATLVDDDHESISGRDHVARVENGIHSIARVGTIRDDAAALGDAYAEVGDADFSLSTDGTWPRDLVDGAMDAAVERAIEEGVEPVDALRMATLTPAKHFGLDGKGTLAPGADADILVLDSLDDVDVSTVVAGGEVVVDTHDLQVGPRPHDYPEHAYDTTPRLPDDFLAVPAPDDPAAVRAIEHEGGLLTAETTVSPSVRDDELHADPDNDVLKAALYDRSPANRGGFVGFLTGVGMDAGAVATTITWETAGVLAVGANDADMRTAADRLAELGGGWVVVEEGEVVTELPAPLYGFCTTRDVTETEQHIGAVEEALRNLGVTADRPFLALQTLTFVGVPALKLTADGYADVKNRETVGLST</sequence>
<evidence type="ECO:0000259" key="6">
    <source>
        <dbReference type="Pfam" id="PF13382"/>
    </source>
</evidence>
<dbReference type="SUPFAM" id="SSF51556">
    <property type="entry name" value="Metallo-dependent hydrolases"/>
    <property type="match status" value="1"/>
</dbReference>
<dbReference type="PANTHER" id="PTHR11113">
    <property type="entry name" value="N-ACETYLGLUCOSAMINE-6-PHOSPHATE DEACETYLASE"/>
    <property type="match status" value="1"/>
</dbReference>
<dbReference type="AlphaFoldDB" id="A0AAV3SY75"/>
<evidence type="ECO:0000313" key="7">
    <source>
        <dbReference type="EMBL" id="GAA0644866.1"/>
    </source>
</evidence>
<dbReference type="InterPro" id="IPR018228">
    <property type="entry name" value="DNase_TatD-rel_CS"/>
</dbReference>
<dbReference type="InterPro" id="IPR011059">
    <property type="entry name" value="Metal-dep_hydrolase_composite"/>
</dbReference>
<evidence type="ECO:0000256" key="4">
    <source>
        <dbReference type="ARBA" id="ARBA00047720"/>
    </source>
</evidence>
<keyword evidence="8" id="KW-1185">Reference proteome</keyword>
<dbReference type="Pfam" id="PF01979">
    <property type="entry name" value="Amidohydro_1"/>
    <property type="match status" value="1"/>
</dbReference>
<dbReference type="Proteomes" id="UP001500194">
    <property type="component" value="Unassembled WGS sequence"/>
</dbReference>
<dbReference type="Pfam" id="PF13382">
    <property type="entry name" value="Adenine_deam_C"/>
    <property type="match status" value="1"/>
</dbReference>